<evidence type="ECO:0000313" key="1">
    <source>
        <dbReference type="EMBL" id="KYG61712.1"/>
    </source>
</evidence>
<keyword evidence="1" id="KW-0489">Methyltransferase</keyword>
<dbReference type="GO" id="GO:0008168">
    <property type="term" value="F:methyltransferase activity"/>
    <property type="evidence" value="ECO:0007669"/>
    <property type="project" value="UniProtKB-KW"/>
</dbReference>
<gene>
    <name evidence="1" type="ORF">AZI86_18655</name>
</gene>
<accession>A0A150WFE4</accession>
<evidence type="ECO:0000313" key="2">
    <source>
        <dbReference type="Proteomes" id="UP000075320"/>
    </source>
</evidence>
<keyword evidence="1" id="KW-0808">Transferase</keyword>
<dbReference type="RefSeq" id="WP_061836794.1">
    <property type="nucleotide sequence ID" value="NZ_LUKE01000006.1"/>
</dbReference>
<keyword evidence="2" id="KW-1185">Reference proteome</keyword>
<dbReference type="InterPro" id="IPR029063">
    <property type="entry name" value="SAM-dependent_MTases_sf"/>
</dbReference>
<protein>
    <submittedName>
        <fullName evidence="1">Methyltransferase</fullName>
    </submittedName>
</protein>
<dbReference type="EMBL" id="LUKE01000006">
    <property type="protein sequence ID" value="KYG61712.1"/>
    <property type="molecule type" value="Genomic_DNA"/>
</dbReference>
<reference evidence="1 2" key="1">
    <citation type="submission" date="2016-03" db="EMBL/GenBank/DDBJ databases">
        <authorList>
            <person name="Ploux O."/>
        </authorList>
    </citation>
    <scope>NUCLEOTIDE SEQUENCE [LARGE SCALE GENOMIC DNA]</scope>
    <source>
        <strain evidence="1 2">R0</strain>
    </source>
</reference>
<comment type="caution">
    <text evidence="1">The sequence shown here is derived from an EMBL/GenBank/DDBJ whole genome shotgun (WGS) entry which is preliminary data.</text>
</comment>
<proteinExistence type="predicted"/>
<dbReference type="AlphaFoldDB" id="A0A150WFE4"/>
<dbReference type="SUPFAM" id="SSF53335">
    <property type="entry name" value="S-adenosyl-L-methionine-dependent methyltransferases"/>
    <property type="match status" value="1"/>
</dbReference>
<dbReference type="Gene3D" id="3.40.50.150">
    <property type="entry name" value="Vaccinia Virus protein VP39"/>
    <property type="match status" value="1"/>
</dbReference>
<dbReference type="Pfam" id="PF13489">
    <property type="entry name" value="Methyltransf_23"/>
    <property type="match status" value="1"/>
</dbReference>
<dbReference type="Proteomes" id="UP000075320">
    <property type="component" value="Unassembled WGS sequence"/>
</dbReference>
<dbReference type="OrthoDB" id="5291149at2"/>
<dbReference type="GO" id="GO:0032259">
    <property type="term" value="P:methylation"/>
    <property type="evidence" value="ECO:0007669"/>
    <property type="project" value="UniProtKB-KW"/>
</dbReference>
<name>A0A150WFE4_BDEBC</name>
<organism evidence="1 2">
    <name type="scientific">Bdellovibrio bacteriovorus</name>
    <dbReference type="NCBI Taxonomy" id="959"/>
    <lineage>
        <taxon>Bacteria</taxon>
        <taxon>Pseudomonadati</taxon>
        <taxon>Bdellovibrionota</taxon>
        <taxon>Bdellovibrionia</taxon>
        <taxon>Bdellovibrionales</taxon>
        <taxon>Pseudobdellovibrionaceae</taxon>
        <taxon>Bdellovibrio</taxon>
    </lineage>
</organism>
<sequence>MRCLLCDSAQPARFKVVKKPERSYFHCPECDLIFMDPAERLAPHLEKQRYDQHQNESTAGYQAFLEPLVKKLESYFRSAGVDITQLSVLDYGCGPTAFLSTLLLKKGFMPSNYDLYYFPDQDQLRKTYHAVTSTEVWEHLYDPKTEIERQLRLLKAGGLLAIMTSAHRGEAVFHDWHYRRDLTHVVFYSENVMNWIAQKYRLQLLHSQSPYFVFQKM</sequence>